<organism evidence="2 3">
    <name type="scientific">Chaetoceros tenuissimus</name>
    <dbReference type="NCBI Taxonomy" id="426638"/>
    <lineage>
        <taxon>Eukaryota</taxon>
        <taxon>Sar</taxon>
        <taxon>Stramenopiles</taxon>
        <taxon>Ochrophyta</taxon>
        <taxon>Bacillariophyta</taxon>
        <taxon>Coscinodiscophyceae</taxon>
        <taxon>Chaetocerotophycidae</taxon>
        <taxon>Chaetocerotales</taxon>
        <taxon>Chaetocerotaceae</taxon>
        <taxon>Chaetoceros</taxon>
    </lineage>
</organism>
<feature type="compositionally biased region" description="Acidic residues" evidence="1">
    <location>
        <begin position="72"/>
        <end position="82"/>
    </location>
</feature>
<protein>
    <recommendedName>
        <fullName evidence="4">SprT-like domain-containing protein</fullName>
    </recommendedName>
</protein>
<feature type="region of interest" description="Disordered" evidence="1">
    <location>
        <begin position="762"/>
        <end position="785"/>
    </location>
</feature>
<keyword evidence="3" id="KW-1185">Reference proteome</keyword>
<feature type="compositionally biased region" description="Basic and acidic residues" evidence="1">
    <location>
        <begin position="137"/>
        <end position="156"/>
    </location>
</feature>
<reference evidence="2 3" key="1">
    <citation type="journal article" date="2021" name="Sci. Rep.">
        <title>The genome of the diatom Chaetoceros tenuissimus carries an ancient integrated fragment of an extant virus.</title>
        <authorList>
            <person name="Hongo Y."/>
            <person name="Kimura K."/>
            <person name="Takaki Y."/>
            <person name="Yoshida Y."/>
            <person name="Baba S."/>
            <person name="Kobayashi G."/>
            <person name="Nagasaki K."/>
            <person name="Hano T."/>
            <person name="Tomaru Y."/>
        </authorList>
    </citation>
    <scope>NUCLEOTIDE SEQUENCE [LARGE SCALE GENOMIC DNA]</scope>
    <source>
        <strain evidence="2 3">NIES-3715</strain>
    </source>
</reference>
<dbReference type="AlphaFoldDB" id="A0AAD3D8W4"/>
<accession>A0AAD3D8W4</accession>
<gene>
    <name evidence="2" type="ORF">CTEN210_14645</name>
</gene>
<feature type="region of interest" description="Disordered" evidence="1">
    <location>
        <begin position="1"/>
        <end position="161"/>
    </location>
</feature>
<feature type="compositionally biased region" description="Low complexity" evidence="1">
    <location>
        <begin position="28"/>
        <end position="37"/>
    </location>
</feature>
<evidence type="ECO:0000313" key="3">
    <source>
        <dbReference type="Proteomes" id="UP001054902"/>
    </source>
</evidence>
<feature type="compositionally biased region" description="Acidic residues" evidence="1">
    <location>
        <begin position="764"/>
        <end position="774"/>
    </location>
</feature>
<feature type="compositionally biased region" description="Low complexity" evidence="1">
    <location>
        <begin position="44"/>
        <end position="55"/>
    </location>
</feature>
<sequence length="970" mass="109023">MSSSDSDSEFSFHNSDDDSIEVEETRSSRSISQTTSRTSRRRVSSSMSPDESPSPAKRQKRSDDEIVIIDSSSDDGDSDSDDMGLLQRLKNRGSTTNTSTSASSRKNATTSSRSTNTIPRLSRPTGGLKTTGLSSDEDSHGESDDGEEKKQDDYRPKHSATLGSVKNTFTVKSSFSDKDCHDYLQSLQRNVEEREFNLDQIPQHQVISTGRTIKSLKAWSGLWPALREFLQNTVDHLSLLDGKTGRRRACLAMDAQKENGTVSTISFTCQDKTVCKFIVQPDELIIEQQFTFPIASRSLDTGVIDTSKSNASNCAGGFGDGFKTAAAALMCKGKDFHSLKWIFYAVQEKTKITWTFQGETKDAIATFAKSKALQVVIEKERMTTSEVQKLSSSDASAYVMRQVINVKNIGKEFINKAVPMFTVFWDLDESVLLSTDGRNRRGLGGDFIGPATVQPMIFQGKLGSIKPKSGIYVRGIYVRPSKIKDSIMCFYGNRLEVSGRDRNEVDDDELIKATRYILHRCHLRYLQSLLQGLTEPSRGTSWLLQSPSFLNRILEEERDFILYDVLQYSKGCIFISNKTTNSKDPFIQWSSKFLADNDMPLVPIEKGVNKYLFQEIDEYSLAEKCIRLIKAKMKKESKKKSDGNMQTVFSQFLRFLGVGRSKVIFSRHVTIPFIHDGNIYIPESNLSKELLVRVLNVCLTRLEGVKNENYSSLLESILKSLDDGIIKSFTTNDAKKIIDRAKKIQQKSSKFLSNSTTTTKESVEVLDDSDEDDGSNQKNARSNKFTADKHVENIFRNAKKCGIGGRGFEKDNAGPDDCIRSASELLPTNVDDSFGGGSILFDRDTSNEVKNKSFNKSRAKKIQKLRKQLNEATNVIQKAIPGISKHLDMIFHAYDGKNNEYEGFYDGERIVVNLFPFLSKFNSDRQAVLHFVTVLTHEYAHFTRPDAGHGPEWRDAHMQMLIEVMKTLED</sequence>
<feature type="compositionally biased region" description="Polar residues" evidence="1">
    <location>
        <begin position="776"/>
        <end position="785"/>
    </location>
</feature>
<dbReference type="EMBL" id="BLLK01000061">
    <property type="protein sequence ID" value="GFH58169.1"/>
    <property type="molecule type" value="Genomic_DNA"/>
</dbReference>
<proteinExistence type="predicted"/>
<evidence type="ECO:0000313" key="2">
    <source>
        <dbReference type="EMBL" id="GFH58169.1"/>
    </source>
</evidence>
<feature type="compositionally biased region" description="Low complexity" evidence="1">
    <location>
        <begin position="1"/>
        <end position="13"/>
    </location>
</feature>
<dbReference type="Proteomes" id="UP001054902">
    <property type="component" value="Unassembled WGS sequence"/>
</dbReference>
<name>A0AAD3D8W4_9STRA</name>
<comment type="caution">
    <text evidence="2">The sequence shown here is derived from an EMBL/GenBank/DDBJ whole genome shotgun (WGS) entry which is preliminary data.</text>
</comment>
<evidence type="ECO:0008006" key="4">
    <source>
        <dbReference type="Google" id="ProtNLM"/>
    </source>
</evidence>
<evidence type="ECO:0000256" key="1">
    <source>
        <dbReference type="SAM" id="MobiDB-lite"/>
    </source>
</evidence>
<feature type="compositionally biased region" description="Low complexity" evidence="1">
    <location>
        <begin position="94"/>
        <end position="117"/>
    </location>
</feature>